<dbReference type="CDD" id="cd06664">
    <property type="entry name" value="IscU_like"/>
    <property type="match status" value="1"/>
</dbReference>
<keyword evidence="11" id="KW-1185">Reference proteome</keyword>
<dbReference type="EMBL" id="SCLX01000054">
    <property type="protein sequence ID" value="RXF57139.1"/>
    <property type="molecule type" value="Genomic_DNA"/>
</dbReference>
<dbReference type="Proteomes" id="UP000295195">
    <property type="component" value="Unassembled WGS sequence"/>
</dbReference>
<dbReference type="NCBIfam" id="TIGR01994">
    <property type="entry name" value="SUF_scaf_2"/>
    <property type="match status" value="1"/>
</dbReference>
<evidence type="ECO:0000313" key="9">
    <source>
        <dbReference type="Proteomes" id="UP000289808"/>
    </source>
</evidence>
<dbReference type="RefSeq" id="WP_005719098.1">
    <property type="nucleotide sequence ID" value="NZ_CAZZQD010000001.1"/>
</dbReference>
<sequence length="153" mass="17102">MSLDKLKSLYKAVILDHAQTPRNFGQLANYTNETTVYNPTCGDKIHLTILVENDQIKDIAFDGEGCTISKASASMMTQLVKGKNIEQAISFSRIFSDLAAGKKRSEQDMQKLEDAQVLISIMEFPARIKCATLAWWGLDRALLGKENEDEDND</sequence>
<dbReference type="EMBL" id="NKLP01000247">
    <property type="protein sequence ID" value="TDN29026.1"/>
    <property type="molecule type" value="Genomic_DNA"/>
</dbReference>
<dbReference type="AlphaFoldDB" id="A0A135ZF87"/>
<protein>
    <submittedName>
        <fullName evidence="4">Fe-S cluster assembly sulfur transfer protein SufU</fullName>
    </submittedName>
    <submittedName>
        <fullName evidence="7">Iron-sulfur cluster assembly scaffold protein</fullName>
    </submittedName>
    <submittedName>
        <fullName evidence="6">SUF system NifU family Fe-S cluster assembly protein</fullName>
    </submittedName>
</protein>
<reference evidence="5 8" key="2">
    <citation type="submission" date="2017-12" db="EMBL/GenBank/DDBJ databases">
        <title>Phylogenetic diversity of female urinary microbiome.</title>
        <authorList>
            <person name="Thomas-White K."/>
            <person name="Wolfe A.J."/>
        </authorList>
    </citation>
    <scope>NUCLEOTIDE SEQUENCE [LARGE SCALE GENOMIC DNA]</scope>
    <source>
        <strain evidence="5 8">UMB0085</strain>
    </source>
</reference>
<reference evidence="4" key="5">
    <citation type="submission" date="2024-06" db="EMBL/GenBank/DDBJ databases">
        <title>Vaginal Lactobacillus fatty acid response mechanisms reveal a metabolite-targeted strategy for bacterial vaginosis treatment.</title>
        <authorList>
            <person name="Zhu M."/>
            <person name="Blainey P.C."/>
            <person name="Bloom S.M."/>
            <person name="Kwon D.S."/>
        </authorList>
    </citation>
    <scope>NUCLEOTIDE SEQUENCE</scope>
    <source>
        <strain evidence="4">194_F1_1</strain>
    </source>
</reference>
<reference evidence="7 10" key="1">
    <citation type="submission" date="2017-06" db="EMBL/GenBank/DDBJ databases">
        <authorList>
            <person name="Swanenburg J."/>
            <person name="Kort R."/>
        </authorList>
    </citation>
    <scope>NUCLEOTIDE SEQUENCE [LARGE SCALE GENOMIC DNA]</scope>
    <source>
        <strain evidence="7 10">RL05</strain>
    </source>
</reference>
<name>A0A135ZF87_9LACO</name>
<evidence type="ECO:0000256" key="1">
    <source>
        <dbReference type="ARBA" id="ARBA00006420"/>
    </source>
</evidence>
<evidence type="ECO:0000313" key="6">
    <source>
        <dbReference type="EMBL" id="RXF57139.1"/>
    </source>
</evidence>
<dbReference type="GO" id="GO:0051536">
    <property type="term" value="F:iron-sulfur cluster binding"/>
    <property type="evidence" value="ECO:0007669"/>
    <property type="project" value="InterPro"/>
</dbReference>
<evidence type="ECO:0000313" key="5">
    <source>
        <dbReference type="EMBL" id="PLT10920.1"/>
    </source>
</evidence>
<evidence type="ECO:0000313" key="10">
    <source>
        <dbReference type="Proteomes" id="UP000295195"/>
    </source>
</evidence>
<evidence type="ECO:0000313" key="7">
    <source>
        <dbReference type="EMBL" id="TDN29026.1"/>
    </source>
</evidence>
<dbReference type="PANTHER" id="PTHR10093">
    <property type="entry name" value="IRON-SULFUR CLUSTER ASSEMBLY ENZYME NIFU HOMOLOG"/>
    <property type="match status" value="1"/>
</dbReference>
<dbReference type="GO" id="GO:0005506">
    <property type="term" value="F:iron ion binding"/>
    <property type="evidence" value="ECO:0007669"/>
    <property type="project" value="InterPro"/>
</dbReference>
<dbReference type="Proteomes" id="UP000289808">
    <property type="component" value="Unassembled WGS sequence"/>
</dbReference>
<comment type="similarity">
    <text evidence="1">Belongs to the NifU family.</text>
</comment>
<gene>
    <name evidence="4" type="primary">sufU</name>
    <name evidence="4" type="ORF">ABVC42_05655</name>
    <name evidence="7" type="ORF">CEE75_11845</name>
    <name evidence="5" type="ORF">CYJ79_07795</name>
    <name evidence="6" type="ORF">ERD32_08500</name>
    <name evidence="3" type="ORF">RON39_10340</name>
</gene>
<proteinExistence type="inferred from homology"/>
<dbReference type="EMBL" id="PKIW01000037">
    <property type="protein sequence ID" value="PLT10920.1"/>
    <property type="molecule type" value="Genomic_DNA"/>
</dbReference>
<evidence type="ECO:0000313" key="11">
    <source>
        <dbReference type="Proteomes" id="UP001434419"/>
    </source>
</evidence>
<organism evidence="6 9">
    <name type="scientific">Lactobacillus crispatus</name>
    <dbReference type="NCBI Taxonomy" id="47770"/>
    <lineage>
        <taxon>Bacteria</taxon>
        <taxon>Bacillati</taxon>
        <taxon>Bacillota</taxon>
        <taxon>Bacilli</taxon>
        <taxon>Lactobacillales</taxon>
        <taxon>Lactobacillaceae</taxon>
        <taxon>Lactobacillus</taxon>
    </lineage>
</organism>
<evidence type="ECO:0000313" key="4">
    <source>
        <dbReference type="EMBL" id="MES5149412.1"/>
    </source>
</evidence>
<dbReference type="GO" id="GO:0016226">
    <property type="term" value="P:iron-sulfur cluster assembly"/>
    <property type="evidence" value="ECO:0007669"/>
    <property type="project" value="InterPro"/>
</dbReference>
<evidence type="ECO:0000259" key="2">
    <source>
        <dbReference type="Pfam" id="PF01592"/>
    </source>
</evidence>
<evidence type="ECO:0000313" key="3">
    <source>
        <dbReference type="EMBL" id="MDT9610498.1"/>
    </source>
</evidence>
<reference evidence="3" key="4">
    <citation type="submission" date="2023-08" db="EMBL/GenBank/DDBJ databases">
        <title>Lactobacillus from the Female Urinary Tract.</title>
        <authorList>
            <person name="Stegman N."/>
            <person name="Jackson B."/>
            <person name="Steiling M."/>
            <person name="Sedano C."/>
            <person name="Wolfe A."/>
            <person name="Putonti C."/>
        </authorList>
    </citation>
    <scope>NUCLEOTIDE SEQUENCE</scope>
    <source>
        <strain evidence="3">UMB5661</strain>
    </source>
</reference>
<dbReference type="FunFam" id="3.90.1010.10:FF:000002">
    <property type="entry name" value="Iron-sulfur cluster assembly scaffold protein NifU"/>
    <property type="match status" value="1"/>
</dbReference>
<reference evidence="6 9" key="3">
    <citation type="submission" date="2019-01" db="EMBL/GenBank/DDBJ databases">
        <title>The genome sequence of Lactobacillus crispatus L49.</title>
        <authorList>
            <person name="Zhong J."/>
            <person name="Zhang J."/>
        </authorList>
    </citation>
    <scope>NUCLEOTIDE SEQUENCE [LARGE SCALE GENOMIC DNA]</scope>
    <source>
        <strain evidence="6 9">L49</strain>
    </source>
</reference>
<feature type="domain" description="NIF system FeS cluster assembly NifU N-terminal" evidence="2">
    <location>
        <begin position="10"/>
        <end position="130"/>
    </location>
</feature>
<dbReference type="EMBL" id="JBETVU010000012">
    <property type="protein sequence ID" value="MES5149412.1"/>
    <property type="molecule type" value="Genomic_DNA"/>
</dbReference>
<evidence type="ECO:0000313" key="8">
    <source>
        <dbReference type="Proteomes" id="UP000235119"/>
    </source>
</evidence>
<dbReference type="Gene3D" id="3.90.1010.10">
    <property type="match status" value="1"/>
</dbReference>
<dbReference type="Proteomes" id="UP001253287">
    <property type="component" value="Unassembled WGS sequence"/>
</dbReference>
<dbReference type="InterPro" id="IPR002871">
    <property type="entry name" value="NIF_FeS_clus_asmbl_NifU_N"/>
</dbReference>
<dbReference type="Pfam" id="PF01592">
    <property type="entry name" value="NifU_N"/>
    <property type="match status" value="1"/>
</dbReference>
<accession>A0A135ZF87</accession>
<dbReference type="Proteomes" id="UP001434419">
    <property type="component" value="Unassembled WGS sequence"/>
</dbReference>
<dbReference type="EMBL" id="JAVTXN010000079">
    <property type="protein sequence ID" value="MDT9610498.1"/>
    <property type="molecule type" value="Genomic_DNA"/>
</dbReference>
<dbReference type="SUPFAM" id="SSF82649">
    <property type="entry name" value="SufE/NifU"/>
    <property type="match status" value="1"/>
</dbReference>
<dbReference type="Proteomes" id="UP000235119">
    <property type="component" value="Unassembled WGS sequence"/>
</dbReference>
<comment type="caution">
    <text evidence="6">The sequence shown here is derived from an EMBL/GenBank/DDBJ whole genome shotgun (WGS) entry which is preliminary data.</text>
</comment>